<protein>
    <submittedName>
        <fullName evidence="6">MBL fold metallo-hydrolase</fullName>
    </submittedName>
</protein>
<evidence type="ECO:0000313" key="6">
    <source>
        <dbReference type="EMBL" id="GAB1582575.1"/>
    </source>
</evidence>
<comment type="caution">
    <text evidence="6">The sequence shown here is derived from an EMBL/GenBank/DDBJ whole genome shotgun (WGS) entry which is preliminary data.</text>
</comment>
<keyword evidence="4" id="KW-0862">Zinc</keyword>
<dbReference type="InterPro" id="IPR036866">
    <property type="entry name" value="RibonucZ/Hydroxyglut_hydro"/>
</dbReference>
<dbReference type="SUPFAM" id="SSF56281">
    <property type="entry name" value="Metallo-hydrolase/oxidoreductase"/>
    <property type="match status" value="1"/>
</dbReference>
<dbReference type="EMBL" id="BAAFZP010000001">
    <property type="protein sequence ID" value="GAB1582575.1"/>
    <property type="molecule type" value="Genomic_DNA"/>
</dbReference>
<keyword evidence="7" id="KW-1185">Reference proteome</keyword>
<keyword evidence="2" id="KW-0479">Metal-binding</keyword>
<gene>
    <name evidence="6" type="ORF">PPNSA23_25180</name>
</gene>
<dbReference type="Gene3D" id="3.60.15.10">
    <property type="entry name" value="Ribonuclease Z/Hydroxyacylglutathione hydrolase-like"/>
    <property type="match status" value="1"/>
</dbReference>
<dbReference type="SMART" id="SM00849">
    <property type="entry name" value="Lactamase_B"/>
    <property type="match status" value="1"/>
</dbReference>
<evidence type="ECO:0000259" key="5">
    <source>
        <dbReference type="SMART" id="SM00849"/>
    </source>
</evidence>
<feature type="domain" description="Metallo-beta-lactamase" evidence="5">
    <location>
        <begin position="58"/>
        <end position="239"/>
    </location>
</feature>
<evidence type="ECO:0000256" key="4">
    <source>
        <dbReference type="ARBA" id="ARBA00022833"/>
    </source>
</evidence>
<dbReference type="PANTHER" id="PTHR46233">
    <property type="entry name" value="HYDROXYACYLGLUTATHIONE HYDROLASE GLOC"/>
    <property type="match status" value="1"/>
</dbReference>
<evidence type="ECO:0000256" key="2">
    <source>
        <dbReference type="ARBA" id="ARBA00022723"/>
    </source>
</evidence>
<evidence type="ECO:0000313" key="7">
    <source>
        <dbReference type="Proteomes" id="UP001628091"/>
    </source>
</evidence>
<dbReference type="Proteomes" id="UP001628091">
    <property type="component" value="Unassembled WGS sequence"/>
</dbReference>
<dbReference type="Pfam" id="PF00753">
    <property type="entry name" value="Lactamase_B"/>
    <property type="match status" value="1"/>
</dbReference>
<evidence type="ECO:0000256" key="1">
    <source>
        <dbReference type="ARBA" id="ARBA00001947"/>
    </source>
</evidence>
<reference evidence="6 7" key="1">
    <citation type="submission" date="2024-10" db="EMBL/GenBank/DDBJ databases">
        <title>Isolation, draft genome sequencing and identification of Phyllobacterium sp. NSA23, isolated from leaf soil.</title>
        <authorList>
            <person name="Akita H."/>
        </authorList>
    </citation>
    <scope>NUCLEOTIDE SEQUENCE [LARGE SCALE GENOMIC DNA]</scope>
    <source>
        <strain evidence="6 7">NSA23</strain>
    </source>
</reference>
<evidence type="ECO:0000256" key="3">
    <source>
        <dbReference type="ARBA" id="ARBA00022801"/>
    </source>
</evidence>
<organism evidence="6 7">
    <name type="scientific">Phyllobacterium phragmitis</name>
    <dbReference type="NCBI Taxonomy" id="2670329"/>
    <lineage>
        <taxon>Bacteria</taxon>
        <taxon>Pseudomonadati</taxon>
        <taxon>Pseudomonadota</taxon>
        <taxon>Alphaproteobacteria</taxon>
        <taxon>Hyphomicrobiales</taxon>
        <taxon>Phyllobacteriaceae</taxon>
        <taxon>Phyllobacterium</taxon>
    </lineage>
</organism>
<name>A0ABQ0H0Z1_9HYPH</name>
<sequence>MTVYGRSLTARFLWDIRLSGEGALIETVFPVEPTIFIFYRRQPMGQLKAMIIPVTPFQQNCTILFDDDEKKGVVIDPGGDVEQILEAIRSNGITVEAIWLTHGHIDHAGGALDLKEALGVEVIGPHEADKFLLDSIEIIAPQYGIGGGFRNVTPDRWLYEGDRVSFAGHEFEVLHCPGHAPGHVVFFNRQAKFAHVGDVLFHGSIGRTDLPGGNQTELLRSIREKLLPLGDDIGFICGHGPGGRLGEERRTNPFLVG</sequence>
<dbReference type="PANTHER" id="PTHR46233:SF3">
    <property type="entry name" value="HYDROXYACYLGLUTATHIONE HYDROLASE GLOC"/>
    <property type="match status" value="1"/>
</dbReference>
<dbReference type="CDD" id="cd07737">
    <property type="entry name" value="YcbL-like_MBL-fold"/>
    <property type="match status" value="1"/>
</dbReference>
<keyword evidence="3" id="KW-0378">Hydrolase</keyword>
<proteinExistence type="predicted"/>
<accession>A0ABQ0H0Z1</accession>
<dbReference type="InterPro" id="IPR051453">
    <property type="entry name" value="MBL_Glyoxalase_II"/>
</dbReference>
<comment type="cofactor">
    <cofactor evidence="1">
        <name>Zn(2+)</name>
        <dbReference type="ChEBI" id="CHEBI:29105"/>
    </cofactor>
</comment>
<dbReference type="InterPro" id="IPR001279">
    <property type="entry name" value="Metallo-B-lactamas"/>
</dbReference>